<keyword evidence="2" id="KW-1185">Reference proteome</keyword>
<proteinExistence type="predicted"/>
<dbReference type="KEGG" id="jag:GJA_176"/>
<dbReference type="AlphaFoldDB" id="W0UWP5"/>
<dbReference type="STRING" id="1349767.GJA_176"/>
<dbReference type="RefSeq" id="WP_038487711.1">
    <property type="nucleotide sequence ID" value="NZ_BCTH01000092.1"/>
</dbReference>
<sequence length="84" mass="8654">MSTNACAAGDAAPALDTTSLQWVVNAYTLVFASLLPTAGACRDHARKVLLHSSMALLPHAYPPAGRIGAVLMSIGLPQQTHSVG</sequence>
<dbReference type="PATRIC" id="fig|1349767.4.peg.4814"/>
<dbReference type="Proteomes" id="UP000027604">
    <property type="component" value="Chromosome I"/>
</dbReference>
<organism evidence="1 2">
    <name type="scientific">Janthinobacterium agaricidamnosum NBRC 102515 = DSM 9628</name>
    <dbReference type="NCBI Taxonomy" id="1349767"/>
    <lineage>
        <taxon>Bacteria</taxon>
        <taxon>Pseudomonadati</taxon>
        <taxon>Pseudomonadota</taxon>
        <taxon>Betaproteobacteria</taxon>
        <taxon>Burkholderiales</taxon>
        <taxon>Oxalobacteraceae</taxon>
        <taxon>Janthinobacterium</taxon>
    </lineage>
</organism>
<dbReference type="OrthoDB" id="9781469at2"/>
<name>W0UWP5_9BURK</name>
<dbReference type="EMBL" id="HG322949">
    <property type="protein sequence ID" value="CDG80839.1"/>
    <property type="molecule type" value="Genomic_DNA"/>
</dbReference>
<dbReference type="HOGENOM" id="CLU_2523097_0_0_4"/>
<evidence type="ECO:0000313" key="1">
    <source>
        <dbReference type="EMBL" id="CDG80839.1"/>
    </source>
</evidence>
<accession>W0UWP5</accession>
<reference evidence="1 2" key="1">
    <citation type="journal article" date="2015" name="Genome Announc.">
        <title>Genome Sequence of Mushroom Soft-Rot Pathogen Janthinobacterium agaricidamnosum.</title>
        <authorList>
            <person name="Graupner K."/>
            <person name="Lackner G."/>
            <person name="Hertweck C."/>
        </authorList>
    </citation>
    <scope>NUCLEOTIDE SEQUENCE [LARGE SCALE GENOMIC DNA]</scope>
    <source>
        <strain evidence="2">NBRC 102515 / DSM 9628</strain>
    </source>
</reference>
<protein>
    <submittedName>
        <fullName evidence="1">Uncharacterized protein</fullName>
    </submittedName>
</protein>
<gene>
    <name evidence="1" type="ORF">GJA_176</name>
</gene>
<evidence type="ECO:0000313" key="2">
    <source>
        <dbReference type="Proteomes" id="UP000027604"/>
    </source>
</evidence>